<dbReference type="Proteomes" id="UP000619788">
    <property type="component" value="Unassembled WGS sequence"/>
</dbReference>
<dbReference type="AlphaFoldDB" id="A0A8J3SFF0"/>
<keyword evidence="3" id="KW-1185">Reference proteome</keyword>
<protein>
    <recommendedName>
        <fullName evidence="4">Secreted protein</fullName>
    </recommendedName>
</protein>
<dbReference type="RefSeq" id="WP_204065753.1">
    <property type="nucleotide sequence ID" value="NZ_BOOJ01000033.1"/>
</dbReference>
<evidence type="ECO:0000313" key="3">
    <source>
        <dbReference type="Proteomes" id="UP000619788"/>
    </source>
</evidence>
<proteinExistence type="predicted"/>
<dbReference type="EMBL" id="BOOJ01000033">
    <property type="protein sequence ID" value="GIH93596.1"/>
    <property type="molecule type" value="Genomic_DNA"/>
</dbReference>
<name>A0A8J3SFF0_9ACTN</name>
<gene>
    <name evidence="2" type="ORF">Psi01_42260</name>
</gene>
<evidence type="ECO:0000256" key="1">
    <source>
        <dbReference type="SAM" id="MobiDB-lite"/>
    </source>
</evidence>
<reference evidence="2 3" key="1">
    <citation type="submission" date="2021-01" db="EMBL/GenBank/DDBJ databases">
        <title>Whole genome shotgun sequence of Planobispora siamensis NBRC 107568.</title>
        <authorList>
            <person name="Komaki H."/>
            <person name="Tamura T."/>
        </authorList>
    </citation>
    <scope>NUCLEOTIDE SEQUENCE [LARGE SCALE GENOMIC DNA]</scope>
    <source>
        <strain evidence="2 3">NBRC 107568</strain>
    </source>
</reference>
<evidence type="ECO:0000313" key="2">
    <source>
        <dbReference type="EMBL" id="GIH93596.1"/>
    </source>
</evidence>
<sequence length="918" mass="97569">MSEAGPYGVQGAWAEIRELIGSGRTGAVAERVATLSAAERREIAAELPGHLRAMWATREVVWADLGARGEAMLVAGAGTIGGAAAAASWLGRAEFTSVRGAGPLAGVLARRPREWQADVVVRLASRVRPDRDASLVLDLLRALGVEPPPHDPLVVAWANERGAPREGGLAGDPLLAVMAPRLFEAEGVGRSLSWDDGNRYGSLLARLVRAAADGTVSREMLLDGCVRRFLRGGEAADLRFFVRLHRALGPLPAETAVHTRDYLRLIPAAPGPVAELALRHAREAPGLAELDPADLVEGVESAVFRPERKLARAGLTWLDRAVRREPGLAGDLAPALATALGHEESDVREYAARIAVKHAGRFTPPAAELLTEAVAALPPDPATRLTAARLAVAFGSASLASVEASSSSGSSEAWPVAPGRSAPQEEPVPPELPAPPPILPLPPPPGTAEELDLLRDSGGWAAAERCLAGFVRLLARDPGGLRAYLEANPPRPGLRIFRKSSWRWVDDWICALCWEVAEPGAEQFWSRPPQVAPRTVVIAARRDEEARGPGRAARRIPGGGTISAPHRVLLLRCAEIFDALVADRLPPLLLATPTLSSGHLEAEELLARLEELEAAGTEPLEADFQQALLRLPRQVDAEVVTRAERLTSRAGRRAARRLAEGPLPDPVVTVRWNGAADGRTEFLSALASAKLYGHRTDRVSVEAVPTGLHLVDALMGGAGREPGDGGHMGWWAAVMPSHREVVAAHLLAYLLPSRDRAGAELRSMAELAWSDGPDGPALALLIAHRLTGHDRDAALSELLTLAARGRLPAADLGEQLAYRVRWDGLALGEIIPVLAQAAHQGAYRDVWRVVAAMLPRLLPVTGQEPPRGLPGLAELGVATAGWAGARGEIPEVAAAAVGAATNRLTRQCRRLHAFLTRS</sequence>
<accession>A0A8J3SFF0</accession>
<organism evidence="2 3">
    <name type="scientific">Planobispora siamensis</name>
    <dbReference type="NCBI Taxonomy" id="936338"/>
    <lineage>
        <taxon>Bacteria</taxon>
        <taxon>Bacillati</taxon>
        <taxon>Actinomycetota</taxon>
        <taxon>Actinomycetes</taxon>
        <taxon>Streptosporangiales</taxon>
        <taxon>Streptosporangiaceae</taxon>
        <taxon>Planobispora</taxon>
    </lineage>
</organism>
<feature type="compositionally biased region" description="Pro residues" evidence="1">
    <location>
        <begin position="426"/>
        <end position="446"/>
    </location>
</feature>
<comment type="caution">
    <text evidence="2">The sequence shown here is derived from an EMBL/GenBank/DDBJ whole genome shotgun (WGS) entry which is preliminary data.</text>
</comment>
<evidence type="ECO:0008006" key="4">
    <source>
        <dbReference type="Google" id="ProtNLM"/>
    </source>
</evidence>
<feature type="region of interest" description="Disordered" evidence="1">
    <location>
        <begin position="407"/>
        <end position="448"/>
    </location>
</feature>